<keyword evidence="3" id="KW-1185">Reference proteome</keyword>
<dbReference type="AlphaFoldDB" id="A0ABD3HHD9"/>
<sequence>MRQLTKPADWGKLGLYFFLHGDDFGTSFCSRMQQSLSGVGAADVALTKRTWPREVKHITCAVAGRLLRSTQLVKGSKSARGTSFRRPDFQREYNDRQTSTPGEEFR</sequence>
<gene>
    <name evidence="2" type="ORF">R1sor_004686</name>
</gene>
<feature type="region of interest" description="Disordered" evidence="1">
    <location>
        <begin position="73"/>
        <end position="106"/>
    </location>
</feature>
<evidence type="ECO:0000256" key="1">
    <source>
        <dbReference type="SAM" id="MobiDB-lite"/>
    </source>
</evidence>
<accession>A0ABD3HHD9</accession>
<dbReference type="EMBL" id="JBJQOH010000003">
    <property type="protein sequence ID" value="KAL3691035.1"/>
    <property type="molecule type" value="Genomic_DNA"/>
</dbReference>
<feature type="compositionally biased region" description="Basic and acidic residues" evidence="1">
    <location>
        <begin position="85"/>
        <end position="95"/>
    </location>
</feature>
<organism evidence="2 3">
    <name type="scientific">Riccia sorocarpa</name>
    <dbReference type="NCBI Taxonomy" id="122646"/>
    <lineage>
        <taxon>Eukaryota</taxon>
        <taxon>Viridiplantae</taxon>
        <taxon>Streptophyta</taxon>
        <taxon>Embryophyta</taxon>
        <taxon>Marchantiophyta</taxon>
        <taxon>Marchantiopsida</taxon>
        <taxon>Marchantiidae</taxon>
        <taxon>Marchantiales</taxon>
        <taxon>Ricciaceae</taxon>
        <taxon>Riccia</taxon>
    </lineage>
</organism>
<reference evidence="2 3" key="1">
    <citation type="submission" date="2024-09" db="EMBL/GenBank/DDBJ databases">
        <title>Chromosome-scale assembly of Riccia sorocarpa.</title>
        <authorList>
            <person name="Paukszto L."/>
        </authorList>
    </citation>
    <scope>NUCLEOTIDE SEQUENCE [LARGE SCALE GENOMIC DNA]</scope>
    <source>
        <strain evidence="2">LP-2024</strain>
        <tissue evidence="2">Aerial parts of the thallus</tissue>
    </source>
</reference>
<name>A0ABD3HHD9_9MARC</name>
<protein>
    <submittedName>
        <fullName evidence="2">Uncharacterized protein</fullName>
    </submittedName>
</protein>
<feature type="compositionally biased region" description="Polar residues" evidence="1">
    <location>
        <begin position="96"/>
        <end position="106"/>
    </location>
</feature>
<evidence type="ECO:0000313" key="2">
    <source>
        <dbReference type="EMBL" id="KAL3691035.1"/>
    </source>
</evidence>
<dbReference type="Proteomes" id="UP001633002">
    <property type="component" value="Unassembled WGS sequence"/>
</dbReference>
<evidence type="ECO:0000313" key="3">
    <source>
        <dbReference type="Proteomes" id="UP001633002"/>
    </source>
</evidence>
<comment type="caution">
    <text evidence="2">The sequence shown here is derived from an EMBL/GenBank/DDBJ whole genome shotgun (WGS) entry which is preliminary data.</text>
</comment>
<proteinExistence type="predicted"/>